<evidence type="ECO:0000313" key="2">
    <source>
        <dbReference type="Proteomes" id="UP001257234"/>
    </source>
</evidence>
<keyword evidence="2" id="KW-1185">Reference proteome</keyword>
<dbReference type="Proteomes" id="UP001257234">
    <property type="component" value="Unassembled WGS sequence"/>
</dbReference>
<reference evidence="2" key="1">
    <citation type="submission" date="2023-07" db="EMBL/GenBank/DDBJ databases">
        <title>Christiangramia sp. SM2212., a novel bacterium of the family Flavobacteriaceae isolated from the sea sediment.</title>
        <authorList>
            <person name="Wang J."/>
            <person name="Zhang X."/>
        </authorList>
    </citation>
    <scope>NUCLEOTIDE SEQUENCE [LARGE SCALE GENOMIC DNA]</scope>
    <source>
        <strain evidence="2">SM2212</strain>
    </source>
</reference>
<name>A0ABU1EQ20_9FLAO</name>
<dbReference type="EMBL" id="JAVJIU010000003">
    <property type="protein sequence ID" value="MDR5590482.1"/>
    <property type="molecule type" value="Genomic_DNA"/>
</dbReference>
<sequence>MEDENKHIENLMQNVSDSLDHLLKEVKELKSTEEKDLPPEEDPKVRLIVGRQTAIYNQLIEKEKLIKLITENKQEIHHKTENVIFGKDTPFSSKLLLSTIILIFISFQAFKYIPEYLIHKSELKAERDTYKMFYDYAVLNSFEQDEKAPNDFIHLKQKIQSHDTAIINYVRRLTPKYKKYLEKEKLKTALKNLEK</sequence>
<protein>
    <submittedName>
        <fullName evidence="1">Uncharacterized protein</fullName>
    </submittedName>
</protein>
<accession>A0ABU1EQ20</accession>
<comment type="caution">
    <text evidence="1">The sequence shown here is derived from an EMBL/GenBank/DDBJ whole genome shotgun (WGS) entry which is preliminary data.</text>
</comment>
<dbReference type="RefSeq" id="WP_309561358.1">
    <property type="nucleotide sequence ID" value="NZ_JAVJIU010000003.1"/>
</dbReference>
<gene>
    <name evidence="1" type="ORF">RE431_07520</name>
</gene>
<proteinExistence type="predicted"/>
<evidence type="ECO:0000313" key="1">
    <source>
        <dbReference type="EMBL" id="MDR5590482.1"/>
    </source>
</evidence>
<organism evidence="1 2">
    <name type="scientific">Christiangramia sediminicola</name>
    <dbReference type="NCBI Taxonomy" id="3073267"/>
    <lineage>
        <taxon>Bacteria</taxon>
        <taxon>Pseudomonadati</taxon>
        <taxon>Bacteroidota</taxon>
        <taxon>Flavobacteriia</taxon>
        <taxon>Flavobacteriales</taxon>
        <taxon>Flavobacteriaceae</taxon>
        <taxon>Christiangramia</taxon>
    </lineage>
</organism>